<gene>
    <name evidence="2" type="ORF">Pla8534_36430</name>
</gene>
<dbReference type="Proteomes" id="UP000317648">
    <property type="component" value="Chromosome"/>
</dbReference>
<evidence type="ECO:0000313" key="2">
    <source>
        <dbReference type="EMBL" id="QDU95826.1"/>
    </source>
</evidence>
<protein>
    <submittedName>
        <fullName evidence="2">Uncharacterized protein</fullName>
    </submittedName>
</protein>
<sequence>MRLSGVRPLRLHLVMLHQVLIALAEFTIFGKVVDGRAEAVAAMPSRRAAEPPHGLLKTAADGLKRLRETDGRELPIGIREREVIQHVVEPLPADGDAQRIHDGEIRRRQAARLVHLRKDDAAIGSMLCSPLSHAPLKRSPLRIGEAARFALLQPGEERERPEPRFAFQSRLDFGPNLAERVPARPPLAGRLGSWQARIVAILAGRFLIHVCPPCRRGQANTVRQQPPQFPRPSLQNHRNLHGDRRLQF</sequence>
<name>A0A518DVG2_9BACT</name>
<evidence type="ECO:0000256" key="1">
    <source>
        <dbReference type="SAM" id="MobiDB-lite"/>
    </source>
</evidence>
<evidence type="ECO:0000313" key="3">
    <source>
        <dbReference type="Proteomes" id="UP000317648"/>
    </source>
</evidence>
<keyword evidence="3" id="KW-1185">Reference proteome</keyword>
<accession>A0A518DVG2</accession>
<proteinExistence type="predicted"/>
<feature type="region of interest" description="Disordered" evidence="1">
    <location>
        <begin position="217"/>
        <end position="248"/>
    </location>
</feature>
<dbReference type="KEGG" id="lcre:Pla8534_36430"/>
<reference evidence="2 3" key="1">
    <citation type="submission" date="2019-02" db="EMBL/GenBank/DDBJ databases">
        <title>Deep-cultivation of Planctomycetes and their phenomic and genomic characterization uncovers novel biology.</title>
        <authorList>
            <person name="Wiegand S."/>
            <person name="Jogler M."/>
            <person name="Boedeker C."/>
            <person name="Pinto D."/>
            <person name="Vollmers J."/>
            <person name="Rivas-Marin E."/>
            <person name="Kohn T."/>
            <person name="Peeters S.H."/>
            <person name="Heuer A."/>
            <person name="Rast P."/>
            <person name="Oberbeckmann S."/>
            <person name="Bunk B."/>
            <person name="Jeske O."/>
            <person name="Meyerdierks A."/>
            <person name="Storesund J.E."/>
            <person name="Kallscheuer N."/>
            <person name="Luecker S."/>
            <person name="Lage O.M."/>
            <person name="Pohl T."/>
            <person name="Merkel B.J."/>
            <person name="Hornburger P."/>
            <person name="Mueller R.-W."/>
            <person name="Bruemmer F."/>
            <person name="Labrenz M."/>
            <person name="Spormann A.M."/>
            <person name="Op den Camp H."/>
            <person name="Overmann J."/>
            <person name="Amann R."/>
            <person name="Jetten M.S.M."/>
            <person name="Mascher T."/>
            <person name="Medema M.H."/>
            <person name="Devos D.P."/>
            <person name="Kaster A.-K."/>
            <person name="Ovreas L."/>
            <person name="Rohde M."/>
            <person name="Galperin M.Y."/>
            <person name="Jogler C."/>
        </authorList>
    </citation>
    <scope>NUCLEOTIDE SEQUENCE [LARGE SCALE GENOMIC DNA]</scope>
    <source>
        <strain evidence="2 3">Pla85_3_4</strain>
    </source>
</reference>
<dbReference type="AlphaFoldDB" id="A0A518DVG2"/>
<organism evidence="2 3">
    <name type="scientific">Lignipirellula cremea</name>
    <dbReference type="NCBI Taxonomy" id="2528010"/>
    <lineage>
        <taxon>Bacteria</taxon>
        <taxon>Pseudomonadati</taxon>
        <taxon>Planctomycetota</taxon>
        <taxon>Planctomycetia</taxon>
        <taxon>Pirellulales</taxon>
        <taxon>Pirellulaceae</taxon>
        <taxon>Lignipirellula</taxon>
    </lineage>
</organism>
<dbReference type="EMBL" id="CP036433">
    <property type="protein sequence ID" value="QDU95826.1"/>
    <property type="molecule type" value="Genomic_DNA"/>
</dbReference>